<sequence>MAGSRAPNSVLIFICLSRRSIRHCIACRHVANAPGFLLWSRVCSSRGWRAAVYSRSPRHRRRGSPRRQRATRLVGLHTSWCAPSAHGPPRAEFPGFFHTRVSMHEFIMSTSLQSFLIVLITFLCALHQSIFLSARTRVPNGAAQVVYHRTAHLHDASGFPDVRDGSALAHGHQRCLSAIDSANRSIWHLLSAQLSACTNAS</sequence>
<comment type="caution">
    <text evidence="1">The sequence shown here is derived from an EMBL/GenBank/DDBJ whole genome shotgun (WGS) entry which is preliminary data.</text>
</comment>
<keyword evidence="2" id="KW-1185">Reference proteome</keyword>
<dbReference type="EMBL" id="VDMD01000001">
    <property type="protein sequence ID" value="TRM69863.1"/>
    <property type="molecule type" value="Genomic_DNA"/>
</dbReference>
<reference evidence="1 2" key="1">
    <citation type="journal article" date="2019" name="New Phytol.">
        <title>Comparative genomics reveals unique wood-decay strategies and fruiting body development in the Schizophyllaceae.</title>
        <authorList>
            <person name="Almasi E."/>
            <person name="Sahu N."/>
            <person name="Krizsan K."/>
            <person name="Balint B."/>
            <person name="Kovacs G.M."/>
            <person name="Kiss B."/>
            <person name="Cseklye J."/>
            <person name="Drula E."/>
            <person name="Henrissat B."/>
            <person name="Nagy I."/>
            <person name="Chovatia M."/>
            <person name="Adam C."/>
            <person name="LaButti K."/>
            <person name="Lipzen A."/>
            <person name="Riley R."/>
            <person name="Grigoriev I.V."/>
            <person name="Nagy L.G."/>
        </authorList>
    </citation>
    <scope>NUCLEOTIDE SEQUENCE [LARGE SCALE GENOMIC DNA]</scope>
    <source>
        <strain evidence="1 2">NL-1724</strain>
    </source>
</reference>
<evidence type="ECO:0000313" key="1">
    <source>
        <dbReference type="EMBL" id="TRM69863.1"/>
    </source>
</evidence>
<gene>
    <name evidence="1" type="ORF">BD626DRAFT_475563</name>
</gene>
<dbReference type="Proteomes" id="UP000320762">
    <property type="component" value="Unassembled WGS sequence"/>
</dbReference>
<accession>A0A550CYK4</accession>
<organism evidence="1 2">
    <name type="scientific">Schizophyllum amplum</name>
    <dbReference type="NCBI Taxonomy" id="97359"/>
    <lineage>
        <taxon>Eukaryota</taxon>
        <taxon>Fungi</taxon>
        <taxon>Dikarya</taxon>
        <taxon>Basidiomycota</taxon>
        <taxon>Agaricomycotina</taxon>
        <taxon>Agaricomycetes</taxon>
        <taxon>Agaricomycetidae</taxon>
        <taxon>Agaricales</taxon>
        <taxon>Schizophyllaceae</taxon>
        <taxon>Schizophyllum</taxon>
    </lineage>
</organism>
<proteinExistence type="predicted"/>
<dbReference type="AlphaFoldDB" id="A0A550CYK4"/>
<evidence type="ECO:0000313" key="2">
    <source>
        <dbReference type="Proteomes" id="UP000320762"/>
    </source>
</evidence>
<name>A0A550CYK4_9AGAR</name>
<protein>
    <submittedName>
        <fullName evidence="1">Uncharacterized protein</fullName>
    </submittedName>
</protein>